<reference evidence="5" key="1">
    <citation type="journal article" date="2016" name="Nature">
        <title>The genome of the seagrass Zostera marina reveals angiosperm adaptation to the sea.</title>
        <authorList>
            <person name="Olsen J.L."/>
            <person name="Rouze P."/>
            <person name="Verhelst B."/>
            <person name="Lin Y.-C."/>
            <person name="Bayer T."/>
            <person name="Collen J."/>
            <person name="Dattolo E."/>
            <person name="De Paoli E."/>
            <person name="Dittami S."/>
            <person name="Maumus F."/>
            <person name="Michel G."/>
            <person name="Kersting A."/>
            <person name="Lauritano C."/>
            <person name="Lohaus R."/>
            <person name="Toepel M."/>
            <person name="Tonon T."/>
            <person name="Vanneste K."/>
            <person name="Amirebrahimi M."/>
            <person name="Brakel J."/>
            <person name="Bostroem C."/>
            <person name="Chovatia M."/>
            <person name="Grimwood J."/>
            <person name="Jenkins J.W."/>
            <person name="Jueterbock A."/>
            <person name="Mraz A."/>
            <person name="Stam W.T."/>
            <person name="Tice H."/>
            <person name="Bornberg-Bauer E."/>
            <person name="Green P.J."/>
            <person name="Pearson G.A."/>
            <person name="Procaccini G."/>
            <person name="Duarte C.M."/>
            <person name="Schmutz J."/>
            <person name="Reusch T.B.H."/>
            <person name="Van de Peer Y."/>
        </authorList>
    </citation>
    <scope>NUCLEOTIDE SEQUENCE [LARGE SCALE GENOMIC DNA]</scope>
    <source>
        <strain evidence="5">cv. Finnish</strain>
    </source>
</reference>
<dbReference type="OMA" id="HNDNAEC"/>
<dbReference type="PANTHER" id="PTHR33976">
    <property type="entry name" value="OS07G0645000 PROTEIN"/>
    <property type="match status" value="1"/>
</dbReference>
<dbReference type="InterPro" id="IPR045285">
    <property type="entry name" value="At5g19230-like"/>
</dbReference>
<keyword evidence="5" id="KW-1185">Reference proteome</keyword>
<dbReference type="EMBL" id="LFYR01002110">
    <property type="protein sequence ID" value="KMZ56886.1"/>
    <property type="molecule type" value="Genomic_DNA"/>
</dbReference>
<evidence type="ECO:0000313" key="4">
    <source>
        <dbReference type="EMBL" id="KMZ56886.1"/>
    </source>
</evidence>
<dbReference type="InterPro" id="IPR059083">
    <property type="entry name" value="At5g19230_dom"/>
</dbReference>
<dbReference type="SUPFAM" id="SSF55797">
    <property type="entry name" value="PR-1-like"/>
    <property type="match status" value="1"/>
</dbReference>
<dbReference type="PANTHER" id="PTHR33976:SF8">
    <property type="entry name" value="OS07G0645000 PROTEIN"/>
    <property type="match status" value="1"/>
</dbReference>
<feature type="chain" id="PRO_5005527154" evidence="2">
    <location>
        <begin position="27"/>
        <end position="195"/>
    </location>
</feature>
<dbReference type="Pfam" id="PF25884">
    <property type="entry name" value="At5g19230"/>
    <property type="match status" value="1"/>
</dbReference>
<dbReference type="STRING" id="29655.A0A0K9NJE0"/>
<evidence type="ECO:0000313" key="5">
    <source>
        <dbReference type="Proteomes" id="UP000036987"/>
    </source>
</evidence>
<proteinExistence type="predicted"/>
<keyword evidence="1" id="KW-0812">Transmembrane</keyword>
<comment type="caution">
    <text evidence="4">The sequence shown here is derived from an EMBL/GenBank/DDBJ whole genome shotgun (WGS) entry which is preliminary data.</text>
</comment>
<dbReference type="AlphaFoldDB" id="A0A0K9NJE0"/>
<organism evidence="4 5">
    <name type="scientific">Zostera marina</name>
    <name type="common">Eelgrass</name>
    <dbReference type="NCBI Taxonomy" id="29655"/>
    <lineage>
        <taxon>Eukaryota</taxon>
        <taxon>Viridiplantae</taxon>
        <taxon>Streptophyta</taxon>
        <taxon>Embryophyta</taxon>
        <taxon>Tracheophyta</taxon>
        <taxon>Spermatophyta</taxon>
        <taxon>Magnoliopsida</taxon>
        <taxon>Liliopsida</taxon>
        <taxon>Zosteraceae</taxon>
        <taxon>Zostera</taxon>
    </lineage>
</organism>
<evidence type="ECO:0000259" key="3">
    <source>
        <dbReference type="Pfam" id="PF25884"/>
    </source>
</evidence>
<keyword evidence="1" id="KW-1133">Transmembrane helix</keyword>
<dbReference type="Proteomes" id="UP000036987">
    <property type="component" value="Unassembled WGS sequence"/>
</dbReference>
<gene>
    <name evidence="4" type="ORF">ZOSMA_8G00300</name>
</gene>
<accession>A0A0K9NJE0</accession>
<sequence length="195" mass="21193">MPSVSLSTLSFSILILVAYFFSLSAASDDGTKQLLDGINKYRSSLNLSTLIDNNHAACLADEFAEKLKSQPCTNTTGSNTIPGTEEQFAEYPEFLKNCHLNVALTRDSSTLPACVPGLDASLVLSNFTKSQYNDDLNNTGFVSAGISSEGDWIVVVLLKSDVKSDDLDFSRSRNVVIGSIWSAFLALFLSLLVWF</sequence>
<dbReference type="InterPro" id="IPR035940">
    <property type="entry name" value="CAP_sf"/>
</dbReference>
<evidence type="ECO:0000256" key="1">
    <source>
        <dbReference type="SAM" id="Phobius"/>
    </source>
</evidence>
<name>A0A0K9NJE0_ZOSMR</name>
<feature type="signal peptide" evidence="2">
    <location>
        <begin position="1"/>
        <end position="26"/>
    </location>
</feature>
<keyword evidence="2" id="KW-0732">Signal</keyword>
<keyword evidence="1" id="KW-0472">Membrane</keyword>
<dbReference type="OrthoDB" id="753138at2759"/>
<protein>
    <submittedName>
        <fullName evidence="4">Putative GPI-anchored protein</fullName>
    </submittedName>
</protein>
<evidence type="ECO:0000256" key="2">
    <source>
        <dbReference type="SAM" id="SignalP"/>
    </source>
</evidence>
<feature type="domain" description="Uncharacterized GPI-anchored protein At5g19230-like" evidence="3">
    <location>
        <begin position="32"/>
        <end position="157"/>
    </location>
</feature>
<feature type="transmembrane region" description="Helical" evidence="1">
    <location>
        <begin position="175"/>
        <end position="194"/>
    </location>
</feature>